<keyword evidence="4" id="KW-0408">Iron</keyword>
<name>A0ABP0EFE0_9ASCO</name>
<feature type="compositionally biased region" description="Low complexity" evidence="7">
    <location>
        <begin position="421"/>
        <end position="431"/>
    </location>
</feature>
<dbReference type="Proteomes" id="UP001497600">
    <property type="component" value="Chromosome E"/>
</dbReference>
<keyword evidence="4" id="KW-0479">Metal-binding</keyword>
<feature type="domain" description="Iron hydrogenase large subunit C-terminal" evidence="8">
    <location>
        <begin position="107"/>
        <end position="460"/>
    </location>
</feature>
<evidence type="ECO:0000256" key="4">
    <source>
        <dbReference type="ARBA" id="ARBA00022485"/>
    </source>
</evidence>
<proteinExistence type="inferred from homology"/>
<evidence type="ECO:0000313" key="10">
    <source>
        <dbReference type="Proteomes" id="UP001497600"/>
    </source>
</evidence>
<dbReference type="InterPro" id="IPR050340">
    <property type="entry name" value="Cytosolic_Fe-S_CAF"/>
</dbReference>
<dbReference type="Gene3D" id="3.40.50.1780">
    <property type="match status" value="1"/>
</dbReference>
<gene>
    <name evidence="9" type="primary">NAR1</name>
    <name evidence="9" type="ORF">CAAN4_E15126</name>
</gene>
<accession>A0ABP0EFE0</accession>
<protein>
    <recommendedName>
        <fullName evidence="2">Cytosolic Fe-S cluster assembly factor NAR1</fullName>
    </recommendedName>
    <alternativeName>
        <fullName evidence="3">Cytosolic Fe-S cluster assembly factor nar1</fullName>
    </alternativeName>
    <alternativeName>
        <fullName evidence="6">Nuclear architecture-related protein 1</fullName>
    </alternativeName>
</protein>
<keyword evidence="5" id="KW-0411">Iron-sulfur</keyword>
<dbReference type="Pfam" id="PF02906">
    <property type="entry name" value="Fe_hyd_lg_C"/>
    <property type="match status" value="1"/>
</dbReference>
<dbReference type="Gene3D" id="3.30.70.20">
    <property type="match status" value="1"/>
</dbReference>
<keyword evidence="4" id="KW-0004">4Fe-4S</keyword>
<evidence type="ECO:0000256" key="5">
    <source>
        <dbReference type="ARBA" id="ARBA00023014"/>
    </source>
</evidence>
<dbReference type="InterPro" id="IPR004108">
    <property type="entry name" value="Fe_hydrogenase_lsu_C"/>
</dbReference>
<feature type="region of interest" description="Disordered" evidence="7">
    <location>
        <begin position="411"/>
        <end position="436"/>
    </location>
</feature>
<dbReference type="Gene3D" id="3.40.950.10">
    <property type="entry name" value="Fe-only Hydrogenase (Larger Subunit), Chain L, domain 3"/>
    <property type="match status" value="1"/>
</dbReference>
<evidence type="ECO:0000313" key="9">
    <source>
        <dbReference type="EMBL" id="CAK7909486.1"/>
    </source>
</evidence>
<evidence type="ECO:0000256" key="1">
    <source>
        <dbReference type="ARBA" id="ARBA00006596"/>
    </source>
</evidence>
<reference evidence="9 10" key="1">
    <citation type="submission" date="2024-01" db="EMBL/GenBank/DDBJ databases">
        <authorList>
            <consortium name="Genoscope - CEA"/>
            <person name="William W."/>
        </authorList>
    </citation>
    <scope>NUCLEOTIDE SEQUENCE [LARGE SCALE GENOMIC DNA]</scope>
    <source>
        <strain evidence="9 10">29B2s-10</strain>
    </source>
</reference>
<keyword evidence="10" id="KW-1185">Reference proteome</keyword>
<dbReference type="SUPFAM" id="SSF53920">
    <property type="entry name" value="Fe-only hydrogenase"/>
    <property type="match status" value="1"/>
</dbReference>
<evidence type="ECO:0000259" key="8">
    <source>
        <dbReference type="Pfam" id="PF02906"/>
    </source>
</evidence>
<organism evidence="9 10">
    <name type="scientific">[Candida] anglica</name>
    <dbReference type="NCBI Taxonomy" id="148631"/>
    <lineage>
        <taxon>Eukaryota</taxon>
        <taxon>Fungi</taxon>
        <taxon>Dikarya</taxon>
        <taxon>Ascomycota</taxon>
        <taxon>Saccharomycotina</taxon>
        <taxon>Pichiomycetes</taxon>
        <taxon>Debaryomycetaceae</taxon>
        <taxon>Kurtzmaniella</taxon>
    </lineage>
</organism>
<evidence type="ECO:0000256" key="2">
    <source>
        <dbReference type="ARBA" id="ARBA00015854"/>
    </source>
</evidence>
<evidence type="ECO:0000256" key="3">
    <source>
        <dbReference type="ARBA" id="ARBA00017073"/>
    </source>
</evidence>
<dbReference type="InterPro" id="IPR009016">
    <property type="entry name" value="Fe_hydrogenase"/>
</dbReference>
<dbReference type="EMBL" id="OZ004257">
    <property type="protein sequence ID" value="CAK7909486.1"/>
    <property type="molecule type" value="Genomic_DNA"/>
</dbReference>
<evidence type="ECO:0000256" key="6">
    <source>
        <dbReference type="ARBA" id="ARBA00031269"/>
    </source>
</evidence>
<evidence type="ECO:0000256" key="7">
    <source>
        <dbReference type="SAM" id="MobiDB-lite"/>
    </source>
</evidence>
<sequence length="537" mass="58334">MSAILSADDLNDFISPGVACIKPVPETKPRDNGANVGDEFEIEVDLEGNTLEVGKDGTKTTLSAAQISLADCLACSGCVTSAEEVLVAQHSHEELLKAITKQDGKLFVASVSHQTRASLAVAYQKSIEEVDRVLVDLFVEQMGFVHVVGTSLGRKISLMEEAMSVIQKRAAEVKGRNGPTLSSICPGWVLYAEKTHPYVLPYVSNVKSAQQITGCLLKTLTSQQHDISRADIYHLSVMPCFDKKLESARKEENGDDETVDVDCVLTAKELVTLVEQSDKYSFRWSGNDLAGSDITSFYESAAPKNWPFIEYSWSNDEGSASGGYAYNYLDTVRRLKLAENPQLSPEQFSIENVNGRNSDIVEIRLIQEGTPIAKAAIVNGFRNIQNLVRKLKPVGGKSGTIEKKVNPLVARRRARKEGAASSTTTTVSSRGGSNGGDTADASACDYVEIMACPGGCINGGGQISAPAETVSKEWLQKSLEAYHDIPTVQSDKMSGLKSWSAQFCSDFGISEDRLVRTWFKEVEKPTDPNAILLGAKW</sequence>
<comment type="similarity">
    <text evidence="1">Belongs to the NARF family.</text>
</comment>
<dbReference type="PANTHER" id="PTHR11615">
    <property type="entry name" value="NITRATE, FORMATE, IRON DEHYDROGENASE"/>
    <property type="match status" value="1"/>
</dbReference>